<keyword evidence="3" id="KW-1185">Reference proteome</keyword>
<proteinExistence type="predicted"/>
<reference evidence="2" key="1">
    <citation type="submission" date="2022-08" db="EMBL/GenBank/DDBJ databases">
        <authorList>
            <person name="Gutierrez-Valencia J."/>
        </authorList>
    </citation>
    <scope>NUCLEOTIDE SEQUENCE</scope>
</reference>
<dbReference type="AlphaFoldDB" id="A0AAV0PAX4"/>
<dbReference type="Proteomes" id="UP001154282">
    <property type="component" value="Unassembled WGS sequence"/>
</dbReference>
<sequence>ICNFASQHQPPPSSSRVKFHSIARSLGPSRRRRRRSTKEPSHFPPPTSTHLLSLLVAIRGVAVRSLLSFASFHSVPTRPMKPPPSTPSRRRPPPISSTTTRDQLVSISSPSVPRDDPGSLRSKDDPASRLVALRSSTSTVGNSYKSQKYGREQQLVYNAIMVDEAERCEHVSGHEGTSTSNVGGSDVFGSRSGTNQGGGSNASFVSLDPNE</sequence>
<feature type="non-terminal residue" evidence="2">
    <location>
        <position position="1"/>
    </location>
</feature>
<feature type="compositionally biased region" description="Basic and acidic residues" evidence="1">
    <location>
        <begin position="113"/>
        <end position="127"/>
    </location>
</feature>
<gene>
    <name evidence="2" type="ORF">LITE_LOCUS37461</name>
</gene>
<dbReference type="EMBL" id="CAMGYJ010000008">
    <property type="protein sequence ID" value="CAI0467481.1"/>
    <property type="molecule type" value="Genomic_DNA"/>
</dbReference>
<comment type="caution">
    <text evidence="2">The sequence shown here is derived from an EMBL/GenBank/DDBJ whole genome shotgun (WGS) entry which is preliminary data.</text>
</comment>
<feature type="region of interest" description="Disordered" evidence="1">
    <location>
        <begin position="23"/>
        <end position="48"/>
    </location>
</feature>
<feature type="compositionally biased region" description="Polar residues" evidence="1">
    <location>
        <begin position="102"/>
        <end position="111"/>
    </location>
</feature>
<evidence type="ECO:0000313" key="3">
    <source>
        <dbReference type="Proteomes" id="UP001154282"/>
    </source>
</evidence>
<feature type="compositionally biased region" description="Polar residues" evidence="1">
    <location>
        <begin position="134"/>
        <end position="145"/>
    </location>
</feature>
<feature type="region of interest" description="Disordered" evidence="1">
    <location>
        <begin position="74"/>
        <end position="145"/>
    </location>
</feature>
<feature type="region of interest" description="Disordered" evidence="1">
    <location>
        <begin position="170"/>
        <end position="211"/>
    </location>
</feature>
<name>A0AAV0PAX4_9ROSI</name>
<accession>A0AAV0PAX4</accession>
<organism evidence="2 3">
    <name type="scientific">Linum tenue</name>
    <dbReference type="NCBI Taxonomy" id="586396"/>
    <lineage>
        <taxon>Eukaryota</taxon>
        <taxon>Viridiplantae</taxon>
        <taxon>Streptophyta</taxon>
        <taxon>Embryophyta</taxon>
        <taxon>Tracheophyta</taxon>
        <taxon>Spermatophyta</taxon>
        <taxon>Magnoliopsida</taxon>
        <taxon>eudicotyledons</taxon>
        <taxon>Gunneridae</taxon>
        <taxon>Pentapetalae</taxon>
        <taxon>rosids</taxon>
        <taxon>fabids</taxon>
        <taxon>Malpighiales</taxon>
        <taxon>Linaceae</taxon>
        <taxon>Linum</taxon>
    </lineage>
</organism>
<protein>
    <submittedName>
        <fullName evidence="2">Uncharacterized protein</fullName>
    </submittedName>
</protein>
<evidence type="ECO:0000313" key="2">
    <source>
        <dbReference type="EMBL" id="CAI0467481.1"/>
    </source>
</evidence>
<evidence type="ECO:0000256" key="1">
    <source>
        <dbReference type="SAM" id="MobiDB-lite"/>
    </source>
</evidence>